<dbReference type="InterPro" id="IPR008160">
    <property type="entry name" value="Collagen"/>
</dbReference>
<dbReference type="AlphaFoldDB" id="A0A919N793"/>
<keyword evidence="4" id="KW-1185">Reference proteome</keyword>
<dbReference type="EMBL" id="BOMW01000029">
    <property type="protein sequence ID" value="GIF05758.1"/>
    <property type="molecule type" value="Genomic_DNA"/>
</dbReference>
<accession>A0A919N793</accession>
<feature type="compositionally biased region" description="Low complexity" evidence="1">
    <location>
        <begin position="111"/>
        <end position="142"/>
    </location>
</feature>
<evidence type="ECO:0000313" key="4">
    <source>
        <dbReference type="Proteomes" id="UP000629619"/>
    </source>
</evidence>
<keyword evidence="2" id="KW-0732">Signal</keyword>
<dbReference type="PANTHER" id="PTHR24637:SF421">
    <property type="entry name" value="CUTICLE COLLAGEN DPY-2"/>
    <property type="match status" value="1"/>
</dbReference>
<dbReference type="RefSeq" id="WP_203680666.1">
    <property type="nucleotide sequence ID" value="NZ_BOMW01000029.1"/>
</dbReference>
<organism evidence="3 4">
    <name type="scientific">Actinoplanes siamensis</name>
    <dbReference type="NCBI Taxonomy" id="1223317"/>
    <lineage>
        <taxon>Bacteria</taxon>
        <taxon>Bacillati</taxon>
        <taxon>Actinomycetota</taxon>
        <taxon>Actinomycetes</taxon>
        <taxon>Micromonosporales</taxon>
        <taxon>Micromonosporaceae</taxon>
        <taxon>Actinoplanes</taxon>
    </lineage>
</organism>
<protein>
    <recommendedName>
        <fullName evidence="5">Collagen triple helix repeat protein</fullName>
    </recommendedName>
</protein>
<feature type="compositionally biased region" description="Low complexity" evidence="1">
    <location>
        <begin position="77"/>
        <end position="101"/>
    </location>
</feature>
<proteinExistence type="predicted"/>
<feature type="signal peptide" evidence="2">
    <location>
        <begin position="1"/>
        <end position="23"/>
    </location>
</feature>
<feature type="region of interest" description="Disordered" evidence="1">
    <location>
        <begin position="74"/>
        <end position="142"/>
    </location>
</feature>
<gene>
    <name evidence="3" type="ORF">Asi03nite_32960</name>
</gene>
<dbReference type="Pfam" id="PF01391">
    <property type="entry name" value="Collagen"/>
    <property type="match status" value="1"/>
</dbReference>
<dbReference type="Proteomes" id="UP000629619">
    <property type="component" value="Unassembled WGS sequence"/>
</dbReference>
<evidence type="ECO:0000313" key="3">
    <source>
        <dbReference type="EMBL" id="GIF05758.1"/>
    </source>
</evidence>
<name>A0A919N793_9ACTN</name>
<reference evidence="3" key="1">
    <citation type="submission" date="2021-01" db="EMBL/GenBank/DDBJ databases">
        <title>Whole genome shotgun sequence of Actinoplanes siamensis NBRC 109076.</title>
        <authorList>
            <person name="Komaki H."/>
            <person name="Tamura T."/>
        </authorList>
    </citation>
    <scope>NUCLEOTIDE SEQUENCE</scope>
    <source>
        <strain evidence="3">NBRC 109076</strain>
    </source>
</reference>
<feature type="chain" id="PRO_5038393491" description="Collagen triple helix repeat protein" evidence="2">
    <location>
        <begin position="24"/>
        <end position="225"/>
    </location>
</feature>
<dbReference type="PANTHER" id="PTHR24637">
    <property type="entry name" value="COLLAGEN"/>
    <property type="match status" value="1"/>
</dbReference>
<evidence type="ECO:0000256" key="1">
    <source>
        <dbReference type="SAM" id="MobiDB-lite"/>
    </source>
</evidence>
<evidence type="ECO:0000256" key="2">
    <source>
        <dbReference type="SAM" id="SignalP"/>
    </source>
</evidence>
<comment type="caution">
    <text evidence="3">The sequence shown here is derived from an EMBL/GenBank/DDBJ whole genome shotgun (WGS) entry which is preliminary data.</text>
</comment>
<sequence length="225" mass="21480">MRTRVLYTSIGALGLVLTSASLALGAGRSEPARAGVAAPAAPAAYKVCVNKKTGAVRWLVGGASKCRSGETLFSLNQAGPKGDPGPKGATGAKGPAGSPGPQGSPGPAGSPGPQGLPGAVGPAGSPGPSGAPGANGSPGPTASVLWGAGTMTAGSAEYSLTCAPWATPIGAGYSLAPADVTGGAYVVGQGPGPAPSNWTLRFNQTLTADGQGTVVCLVPSPFLLP</sequence>
<evidence type="ECO:0008006" key="5">
    <source>
        <dbReference type="Google" id="ProtNLM"/>
    </source>
</evidence>